<dbReference type="Gene3D" id="3.40.50.1220">
    <property type="entry name" value="TPP-binding domain"/>
    <property type="match status" value="1"/>
</dbReference>
<evidence type="ECO:0000313" key="8">
    <source>
        <dbReference type="Proteomes" id="UP001589748"/>
    </source>
</evidence>
<dbReference type="InterPro" id="IPR029061">
    <property type="entry name" value="THDP-binding"/>
</dbReference>
<dbReference type="EMBL" id="JBHMDM010000001">
    <property type="protein sequence ID" value="MFB9375810.1"/>
    <property type="molecule type" value="Genomic_DNA"/>
</dbReference>
<name>A0ABV5LNY2_9ACTN</name>
<dbReference type="SUPFAM" id="SSF52467">
    <property type="entry name" value="DHS-like NAD/FAD-binding domain"/>
    <property type="match status" value="1"/>
</dbReference>
<dbReference type="NCBIfam" id="NF006129">
    <property type="entry name" value="PRK08273.1"/>
    <property type="match status" value="1"/>
</dbReference>
<evidence type="ECO:0000259" key="4">
    <source>
        <dbReference type="Pfam" id="PF00205"/>
    </source>
</evidence>
<dbReference type="RefSeq" id="WP_380139875.1">
    <property type="nucleotide sequence ID" value="NZ_JBHLUI010000012.1"/>
</dbReference>
<feature type="domain" description="Thiamine pyrophosphate enzyme TPP-binding" evidence="5">
    <location>
        <begin position="393"/>
        <end position="547"/>
    </location>
</feature>
<comment type="similarity">
    <text evidence="1 3">Belongs to the TPP enzyme family.</text>
</comment>
<feature type="domain" description="Thiamine pyrophosphate enzyme central" evidence="4">
    <location>
        <begin position="203"/>
        <end position="332"/>
    </location>
</feature>
<dbReference type="InterPro" id="IPR011766">
    <property type="entry name" value="TPP_enzyme_TPP-bd"/>
</dbReference>
<gene>
    <name evidence="7" type="ORF">ACFFVI_02405</name>
</gene>
<dbReference type="Pfam" id="PF02775">
    <property type="entry name" value="TPP_enzyme_C"/>
    <property type="match status" value="1"/>
</dbReference>
<dbReference type="InterPro" id="IPR012000">
    <property type="entry name" value="Thiamin_PyroP_enz_cen_dom"/>
</dbReference>
<keyword evidence="8" id="KW-1185">Reference proteome</keyword>
<organism evidence="7 8">
    <name type="scientific">Kineococcus gynurae</name>
    <dbReference type="NCBI Taxonomy" id="452979"/>
    <lineage>
        <taxon>Bacteria</taxon>
        <taxon>Bacillati</taxon>
        <taxon>Actinomycetota</taxon>
        <taxon>Actinomycetes</taxon>
        <taxon>Kineosporiales</taxon>
        <taxon>Kineosporiaceae</taxon>
        <taxon>Kineococcus</taxon>
    </lineage>
</organism>
<keyword evidence="2 3" id="KW-0786">Thiamine pyrophosphate</keyword>
<dbReference type="InterPro" id="IPR012001">
    <property type="entry name" value="Thiamin_PyroP_enz_TPP-bd_dom"/>
</dbReference>
<dbReference type="InterPro" id="IPR047210">
    <property type="entry name" value="TPP_PYR_POXB-like"/>
</dbReference>
<dbReference type="SUPFAM" id="SSF52518">
    <property type="entry name" value="Thiamin diphosphate-binding fold (THDP-binding)"/>
    <property type="match status" value="2"/>
</dbReference>
<evidence type="ECO:0000256" key="1">
    <source>
        <dbReference type="ARBA" id="ARBA00007812"/>
    </source>
</evidence>
<protein>
    <submittedName>
        <fullName evidence="7">Thiamine pyrophosphate-requiring protein</fullName>
    </submittedName>
</protein>
<reference evidence="7 8" key="1">
    <citation type="submission" date="2024-09" db="EMBL/GenBank/DDBJ databases">
        <authorList>
            <person name="Sun Q."/>
            <person name="Mori K."/>
        </authorList>
    </citation>
    <scope>NUCLEOTIDE SEQUENCE [LARGE SCALE GENOMIC DNA]</scope>
    <source>
        <strain evidence="7 8">TISTR 1856</strain>
    </source>
</reference>
<comment type="caution">
    <text evidence="7">The sequence shown here is derived from an EMBL/GenBank/DDBJ whole genome shotgun (WGS) entry which is preliminary data.</text>
</comment>
<evidence type="ECO:0000256" key="3">
    <source>
        <dbReference type="RuleBase" id="RU362132"/>
    </source>
</evidence>
<evidence type="ECO:0000256" key="2">
    <source>
        <dbReference type="ARBA" id="ARBA00023052"/>
    </source>
</evidence>
<proteinExistence type="inferred from homology"/>
<dbReference type="InterPro" id="IPR029035">
    <property type="entry name" value="DHS-like_NAD/FAD-binding_dom"/>
</dbReference>
<sequence>MSSTVGDHLVSRLATWGARRFYGYPGDGIGGVISAVGRAQERGEAEFVQVRHEETAGFAATADVNFGGSPLGVCVVTSGPGAVHALNGLYDAKLDHVPVVAVLGQTATTALGTSYYQELDLVRLFSDVAGEFVFQVTSPGQLQHVVDRAARFALDRRTVTAIVLPSDVQEADAVTTVPEGHGWTHTSAVPSSPPNVPRETHLRDAADLLRSGRRVAILAGVGAAGATEELTAVADALGAGVAKALLGKTILDDRLPWVTGAIGLLGTRPSYELMRGCDVLLLVGTTMPYSEYYPAPGQARAVQIDVDGTRCGLRYPTEVNLVGDAALTLAALLPLLEGAEPDPGWREDVARWNTVWDEWGRERAEAAADPLNPELVVREISPRLDDDHLVAVDCGTVTSWFARDLDLRPGQLASLSGTLLSMGGGMPYALAAKQAHPDRPVLAMVGDGAMQMNGINELVTVAQRWRTWADPRFVVLVLNNRDLSFVAWEARAVQGEVPFDAAMDVPDLPYADYAGLLGLGGRRLDSPGDVTAVLDEAFAARRPTVIDAVVDPTVPMIPPHVSKEQVLATLASQLKGDPAAGHIVLEGARETVGAAARALTRRWGRQREGSEDGSGSSAG</sequence>
<dbReference type="Proteomes" id="UP001589748">
    <property type="component" value="Unassembled WGS sequence"/>
</dbReference>
<evidence type="ECO:0000259" key="5">
    <source>
        <dbReference type="Pfam" id="PF02775"/>
    </source>
</evidence>
<dbReference type="Pfam" id="PF02776">
    <property type="entry name" value="TPP_enzyme_N"/>
    <property type="match status" value="1"/>
</dbReference>
<dbReference type="PROSITE" id="PS00187">
    <property type="entry name" value="TPP_ENZYMES"/>
    <property type="match status" value="1"/>
</dbReference>
<feature type="domain" description="Thiamine pyrophosphate enzyme N-terminal TPP-binding" evidence="6">
    <location>
        <begin position="4"/>
        <end position="122"/>
    </location>
</feature>
<dbReference type="CDD" id="cd07039">
    <property type="entry name" value="TPP_PYR_POX"/>
    <property type="match status" value="1"/>
</dbReference>
<dbReference type="PANTHER" id="PTHR42981:SF2">
    <property type="entry name" value="PYRUVATE DEHYDROGENASE [UBIQUINONE]"/>
    <property type="match status" value="1"/>
</dbReference>
<dbReference type="InterPro" id="IPR000399">
    <property type="entry name" value="TPP-bd_CS"/>
</dbReference>
<dbReference type="InterPro" id="IPR047211">
    <property type="entry name" value="POXB-like"/>
</dbReference>
<evidence type="ECO:0000313" key="7">
    <source>
        <dbReference type="EMBL" id="MFB9375810.1"/>
    </source>
</evidence>
<dbReference type="Pfam" id="PF00205">
    <property type="entry name" value="TPP_enzyme_M"/>
    <property type="match status" value="1"/>
</dbReference>
<dbReference type="Gene3D" id="3.40.50.970">
    <property type="match status" value="2"/>
</dbReference>
<accession>A0ABV5LNY2</accession>
<dbReference type="PANTHER" id="PTHR42981">
    <property type="entry name" value="PYRUVATE DEHYDROGENASE [UBIQUINONE]"/>
    <property type="match status" value="1"/>
</dbReference>
<evidence type="ECO:0000259" key="6">
    <source>
        <dbReference type="Pfam" id="PF02776"/>
    </source>
</evidence>